<dbReference type="Gene3D" id="2.40.230.10">
    <property type="entry name" value="Phospholipase A1"/>
    <property type="match status" value="1"/>
</dbReference>
<comment type="cofactor">
    <cofactor evidence="20">
        <name>Ca(2+)</name>
        <dbReference type="ChEBI" id="CHEBI:29108"/>
    </cofactor>
    <text evidence="20">Binds 1 Ca(2+) ion per monomer.</text>
</comment>
<dbReference type="EC" id="3.1.1.32" evidence="6"/>
<feature type="active site" description="Proton acceptor" evidence="19">
    <location>
        <position position="192"/>
    </location>
</feature>
<evidence type="ECO:0000256" key="17">
    <source>
        <dbReference type="ARBA" id="ARBA00023237"/>
    </source>
</evidence>
<dbReference type="SUPFAM" id="SSF56931">
    <property type="entry name" value="Outer membrane phospholipase A (OMPLA)"/>
    <property type="match status" value="1"/>
</dbReference>
<evidence type="ECO:0000313" key="22">
    <source>
        <dbReference type="Proteomes" id="UP000308901"/>
    </source>
</evidence>
<dbReference type="PRINTS" id="PR01486">
    <property type="entry name" value="PHPHLIPASEA1"/>
</dbReference>
<feature type="binding site" description="in dimeric form" evidence="20">
    <location>
        <position position="237"/>
    </location>
    <ligand>
        <name>Ca(2+)</name>
        <dbReference type="ChEBI" id="CHEBI:29108"/>
        <label>1</label>
    </ligand>
</feature>
<comment type="similarity">
    <text evidence="4">Belongs to the phospholipase A1 family.</text>
</comment>
<comment type="subcellular location">
    <subcellularLocation>
        <location evidence="3">Cell outer membrane</location>
        <topology evidence="3">Multi-pass membrane protein</topology>
    </subcellularLocation>
</comment>
<dbReference type="AlphaFoldDB" id="A0A5R8Y045"/>
<keyword evidence="13 20" id="KW-0106">Calcium</keyword>
<evidence type="ECO:0000256" key="13">
    <source>
        <dbReference type="ARBA" id="ARBA00022837"/>
    </source>
</evidence>
<dbReference type="PANTHER" id="PTHR40457">
    <property type="entry name" value="PHOSPHOLIPASE A1"/>
    <property type="match status" value="1"/>
</dbReference>
<evidence type="ECO:0000256" key="20">
    <source>
        <dbReference type="PIRSR" id="PIRSR603187-2"/>
    </source>
</evidence>
<evidence type="ECO:0000256" key="6">
    <source>
        <dbReference type="ARBA" id="ARBA00013179"/>
    </source>
</evidence>
<comment type="catalytic activity">
    <reaction evidence="2">
        <text>a 1,2-diacyl-sn-glycero-3-phosphocholine + H2O = a 1-acyl-sn-glycero-3-phosphocholine + a fatty acid + H(+)</text>
        <dbReference type="Rhea" id="RHEA:15801"/>
        <dbReference type="ChEBI" id="CHEBI:15377"/>
        <dbReference type="ChEBI" id="CHEBI:15378"/>
        <dbReference type="ChEBI" id="CHEBI:28868"/>
        <dbReference type="ChEBI" id="CHEBI:57643"/>
        <dbReference type="ChEBI" id="CHEBI:58168"/>
        <dbReference type="EC" id="3.1.1.4"/>
    </reaction>
</comment>
<keyword evidence="11" id="KW-0732">Signal</keyword>
<evidence type="ECO:0000313" key="21">
    <source>
        <dbReference type="EMBL" id="TLP37867.1"/>
    </source>
</evidence>
<dbReference type="Proteomes" id="UP000308901">
    <property type="component" value="Unassembled WGS sequence"/>
</dbReference>
<name>A0A5R8Y045_9BACT</name>
<dbReference type="OrthoDB" id="188433at2"/>
<comment type="catalytic activity">
    <reaction evidence="1">
        <text>a 1,2-diacyl-sn-glycero-3-phosphocholine + H2O = a 2-acyl-sn-glycero-3-phosphocholine + a fatty acid + H(+)</text>
        <dbReference type="Rhea" id="RHEA:18689"/>
        <dbReference type="ChEBI" id="CHEBI:15377"/>
        <dbReference type="ChEBI" id="CHEBI:15378"/>
        <dbReference type="ChEBI" id="CHEBI:28868"/>
        <dbReference type="ChEBI" id="CHEBI:57643"/>
        <dbReference type="ChEBI" id="CHEBI:57875"/>
        <dbReference type="EC" id="3.1.1.32"/>
    </reaction>
</comment>
<evidence type="ECO:0000256" key="15">
    <source>
        <dbReference type="ARBA" id="ARBA00023098"/>
    </source>
</evidence>
<evidence type="ECO:0000256" key="19">
    <source>
        <dbReference type="PIRSR" id="PIRSR603187-1"/>
    </source>
</evidence>
<keyword evidence="22" id="KW-1185">Reference proteome</keyword>
<accession>A0A5R8Y045</accession>
<dbReference type="InterPro" id="IPR036541">
    <property type="entry name" value="PLipase_A1_sf"/>
</dbReference>
<proteinExistence type="inferred from homology"/>
<dbReference type="EMBL" id="VANU01000004">
    <property type="protein sequence ID" value="TLP37867.1"/>
    <property type="molecule type" value="Genomic_DNA"/>
</dbReference>
<evidence type="ECO:0000256" key="10">
    <source>
        <dbReference type="ARBA" id="ARBA00022723"/>
    </source>
</evidence>
<dbReference type="InterPro" id="IPR003187">
    <property type="entry name" value="PLipase_A1"/>
</dbReference>
<protein>
    <recommendedName>
        <fullName evidence="18">Phosphatidylcholine 1-acylhydrolase</fullName>
        <ecNumber evidence="6">3.1.1.32</ecNumber>
        <ecNumber evidence="7">3.1.1.4</ecNumber>
    </recommendedName>
</protein>
<evidence type="ECO:0000256" key="2">
    <source>
        <dbReference type="ARBA" id="ARBA00001604"/>
    </source>
</evidence>
<evidence type="ECO:0000256" key="14">
    <source>
        <dbReference type="ARBA" id="ARBA00022963"/>
    </source>
</evidence>
<evidence type="ECO:0000256" key="18">
    <source>
        <dbReference type="ARBA" id="ARBA00032375"/>
    </source>
</evidence>
<evidence type="ECO:0000256" key="11">
    <source>
        <dbReference type="ARBA" id="ARBA00022729"/>
    </source>
</evidence>
<organism evidence="21 22">
    <name type="scientific">Arcobacter arenosus</name>
    <dbReference type="NCBI Taxonomy" id="2576037"/>
    <lineage>
        <taxon>Bacteria</taxon>
        <taxon>Pseudomonadati</taxon>
        <taxon>Campylobacterota</taxon>
        <taxon>Epsilonproteobacteria</taxon>
        <taxon>Campylobacterales</taxon>
        <taxon>Arcobacteraceae</taxon>
        <taxon>Arcobacter</taxon>
    </lineage>
</organism>
<dbReference type="GO" id="GO:0009279">
    <property type="term" value="C:cell outer membrane"/>
    <property type="evidence" value="ECO:0007669"/>
    <property type="project" value="UniProtKB-SubCell"/>
</dbReference>
<keyword evidence="14" id="KW-0442">Lipid degradation</keyword>
<evidence type="ECO:0000256" key="16">
    <source>
        <dbReference type="ARBA" id="ARBA00023136"/>
    </source>
</evidence>
<evidence type="ECO:0000256" key="12">
    <source>
        <dbReference type="ARBA" id="ARBA00022801"/>
    </source>
</evidence>
<keyword evidence="12" id="KW-0378">Hydrolase</keyword>
<evidence type="ECO:0000256" key="5">
    <source>
        <dbReference type="ARBA" id="ARBA00011702"/>
    </source>
</evidence>
<sequence length="325" mass="38534">MIIILTIFFTTLLSAQTLDLLYKKAKEYEQNGDFKEAMLAYKEIANKERNINRTYIDEEIKVTNDVITENLNPIENEETVETIEQILASNFNLYPYHENYLFPISYDTRKRSDGRNQMETKFQLSVKKPIISNFFGFNETVYFGYTHTSWWQLYNESAPFRETNYRPEIFVNIPYISSDKTALKGFKFGFLHESNGQDEPKSRSWNRLYLESYFQLGNLFAIPKVWYRIPEKEIDDDNPDIQDYLGYGDLTLVYPYKRHTFKLLLRNNMKFDDDNKGFTQLDWTFPFFGSKNTFGYIQLSNGYGDSLIDYDKEISRINFGISLSR</sequence>
<dbReference type="PANTHER" id="PTHR40457:SF1">
    <property type="entry name" value="PHOSPHOLIPASE A1"/>
    <property type="match status" value="1"/>
</dbReference>
<keyword evidence="9" id="KW-0812">Transmembrane</keyword>
<reference evidence="21 22" key="1">
    <citation type="submission" date="2019-05" db="EMBL/GenBank/DDBJ databases">
        <title>Arcobacter sp. nov., isolated from sea sediment.</title>
        <authorList>
            <person name="Kim W."/>
        </authorList>
    </citation>
    <scope>NUCLEOTIDE SEQUENCE [LARGE SCALE GENOMIC DNA]</scope>
    <source>
        <strain evidence="21 22">CAU 1517</strain>
    </source>
</reference>
<keyword evidence="8" id="KW-1134">Transmembrane beta strand</keyword>
<feature type="binding site" description="in dimeric form" evidence="20">
    <location>
        <position position="157"/>
    </location>
    <ligand>
        <name>Ca(2+)</name>
        <dbReference type="ChEBI" id="CHEBI:29108"/>
        <label>1</label>
    </ligand>
</feature>
<comment type="subunit">
    <text evidence="5">Homodimer; dimerization is reversible, and the dimeric form is the active one.</text>
</comment>
<dbReference type="Pfam" id="PF02253">
    <property type="entry name" value="PLA1"/>
    <property type="match status" value="1"/>
</dbReference>
<keyword evidence="16" id="KW-0472">Membrane</keyword>
<comment type="caution">
    <text evidence="21">The sequence shown here is derived from an EMBL/GenBank/DDBJ whole genome shotgun (WGS) entry which is preliminary data.</text>
</comment>
<evidence type="ECO:0000256" key="4">
    <source>
        <dbReference type="ARBA" id="ARBA00010525"/>
    </source>
</evidence>
<dbReference type="GO" id="GO:0008970">
    <property type="term" value="F:phospholipase A1 activity"/>
    <property type="evidence" value="ECO:0007669"/>
    <property type="project" value="UniProtKB-EC"/>
</dbReference>
<feature type="active site" description="Nucleophile" evidence="19">
    <location>
        <position position="194"/>
    </location>
</feature>
<keyword evidence="17" id="KW-0998">Cell outer membrane</keyword>
<keyword evidence="15" id="KW-0443">Lipid metabolism</keyword>
<dbReference type="EC" id="3.1.1.4" evidence="7"/>
<dbReference type="GO" id="GO:0046872">
    <property type="term" value="F:metal ion binding"/>
    <property type="evidence" value="ECO:0007669"/>
    <property type="project" value="UniProtKB-KW"/>
</dbReference>
<evidence type="ECO:0000256" key="1">
    <source>
        <dbReference type="ARBA" id="ARBA00000111"/>
    </source>
</evidence>
<evidence type="ECO:0000256" key="8">
    <source>
        <dbReference type="ARBA" id="ARBA00022452"/>
    </source>
</evidence>
<evidence type="ECO:0000256" key="7">
    <source>
        <dbReference type="ARBA" id="ARBA00013278"/>
    </source>
</evidence>
<keyword evidence="10 20" id="KW-0479">Metal-binding</keyword>
<feature type="binding site" description="in dimeric form" evidence="20">
    <location>
        <position position="202"/>
    </location>
    <ligand>
        <name>Ca(2+)</name>
        <dbReference type="ChEBI" id="CHEBI:29108"/>
        <label>1</label>
    </ligand>
</feature>
<evidence type="ECO:0000256" key="9">
    <source>
        <dbReference type="ARBA" id="ARBA00022692"/>
    </source>
</evidence>
<dbReference type="GO" id="GO:0004623">
    <property type="term" value="F:phospholipase A2 activity"/>
    <property type="evidence" value="ECO:0007669"/>
    <property type="project" value="UniProtKB-EC"/>
</dbReference>
<dbReference type="GO" id="GO:0016042">
    <property type="term" value="P:lipid catabolic process"/>
    <property type="evidence" value="ECO:0007669"/>
    <property type="project" value="UniProtKB-KW"/>
</dbReference>
<evidence type="ECO:0000256" key="3">
    <source>
        <dbReference type="ARBA" id="ARBA00004571"/>
    </source>
</evidence>
<gene>
    <name evidence="21" type="ORF">FDK22_10190</name>
</gene>